<dbReference type="STRING" id="1503961.SAMN05421736_104202"/>
<evidence type="ECO:0000313" key="7">
    <source>
        <dbReference type="Proteomes" id="UP000198935"/>
    </source>
</evidence>
<dbReference type="Proteomes" id="UP000198935">
    <property type="component" value="Unassembled WGS sequence"/>
</dbReference>
<evidence type="ECO:0000313" key="6">
    <source>
        <dbReference type="EMBL" id="SDY92248.1"/>
    </source>
</evidence>
<dbReference type="Gene3D" id="3.40.190.10">
    <property type="entry name" value="Periplasmic binding protein-like II"/>
    <property type="match status" value="2"/>
</dbReference>
<dbReference type="EMBL" id="FNPI01000004">
    <property type="protein sequence ID" value="SDY92248.1"/>
    <property type="molecule type" value="Genomic_DNA"/>
</dbReference>
<proteinExistence type="predicted"/>
<keyword evidence="4" id="KW-0564">Palmitate</keyword>
<keyword evidence="1" id="KW-1003">Cell membrane</keyword>
<accession>A0A1H3NTW5</accession>
<name>A0A1H3NTW5_9BACI</name>
<protein>
    <submittedName>
        <fullName evidence="6">Putative aldouronate transport system substrate-binding protein</fullName>
    </submittedName>
</protein>
<dbReference type="PANTHER" id="PTHR43649:SF33">
    <property type="entry name" value="POLYGALACTURONAN_RHAMNOGALACTURONAN-BINDING PROTEIN YTCQ"/>
    <property type="match status" value="1"/>
</dbReference>
<evidence type="ECO:0000256" key="5">
    <source>
        <dbReference type="ARBA" id="ARBA00023288"/>
    </source>
</evidence>
<evidence type="ECO:0000256" key="1">
    <source>
        <dbReference type="ARBA" id="ARBA00022475"/>
    </source>
</evidence>
<dbReference type="OrthoDB" id="9787283at2"/>
<dbReference type="AlphaFoldDB" id="A0A1H3NTW5"/>
<keyword evidence="3" id="KW-0472">Membrane</keyword>
<dbReference type="InterPro" id="IPR006059">
    <property type="entry name" value="SBP"/>
</dbReference>
<reference evidence="7" key="1">
    <citation type="submission" date="2016-10" db="EMBL/GenBank/DDBJ databases">
        <authorList>
            <person name="Varghese N."/>
            <person name="Submissions S."/>
        </authorList>
    </citation>
    <scope>NUCLEOTIDE SEQUENCE [LARGE SCALE GENOMIC DNA]</scope>
    <source>
        <strain evidence="7">SP</strain>
    </source>
</reference>
<dbReference type="InterPro" id="IPR050490">
    <property type="entry name" value="Bact_solute-bd_prot1"/>
</dbReference>
<keyword evidence="7" id="KW-1185">Reference proteome</keyword>
<evidence type="ECO:0000256" key="4">
    <source>
        <dbReference type="ARBA" id="ARBA00023139"/>
    </source>
</evidence>
<evidence type="ECO:0000256" key="3">
    <source>
        <dbReference type="ARBA" id="ARBA00023136"/>
    </source>
</evidence>
<dbReference type="PANTHER" id="PTHR43649">
    <property type="entry name" value="ARABINOSE-BINDING PROTEIN-RELATED"/>
    <property type="match status" value="1"/>
</dbReference>
<gene>
    <name evidence="6" type="ORF">SAMN05421736_104202</name>
</gene>
<dbReference type="Pfam" id="PF01547">
    <property type="entry name" value="SBP_bac_1"/>
    <property type="match status" value="1"/>
</dbReference>
<keyword evidence="5" id="KW-0449">Lipoprotein</keyword>
<dbReference type="SUPFAM" id="SSF53850">
    <property type="entry name" value="Periplasmic binding protein-like II"/>
    <property type="match status" value="1"/>
</dbReference>
<evidence type="ECO:0000256" key="2">
    <source>
        <dbReference type="ARBA" id="ARBA00022729"/>
    </source>
</evidence>
<sequence>MNGLLGCESKDSLGDRPLVNSREEIAYQHAGLTKYNPAVELTFVRGTSENLEALVGRFPGETLADNRWSRLYYEVLGIDIKYDWIAEVALFDSKLATDLVSGNLPDVSKVNAQQMRELTNAGFIQDLSTAYEIYATPFTKEVMRQEGTAPFEAATIDDKLMGIPDIQSSIEGTQFLWIRTDWLDQLDLTPPETMKDVLAISKAFTEQDPNQTGEDDTYGLALSNHLFDPVLSIIGFMAGYGAYPNIWIEDESGDLVYGGIQEEVKEALQVLQDMYKHGQLDSEFVFKDGNKMKEQVVNGSIGMLYGEQWSSFFVEDSRQNNPNAEWKPFPIVSNSGELPKVPLSSRTDYYWVVREGYEHPEALIKLINLHLEKNWGETAEYEIYYSTPYPAWQLSPITPYPVLKNLEAYRQIEHAVLTGKYSELTGEAKAIYMNMEDYLLNDDDTGWGWVLTYGFDGAFSILEQYMNNDQLLIDEFVWAPTDTMLELQPILYNRQLDIYQNIILGSPISQFDEFVEDWERMGGAKITEEVNKIYKERKNK</sequence>
<keyword evidence="2" id="KW-0732">Signal</keyword>
<organism evidence="6 7">
    <name type="scientific">Evansella caseinilytica</name>
    <dbReference type="NCBI Taxonomy" id="1503961"/>
    <lineage>
        <taxon>Bacteria</taxon>
        <taxon>Bacillati</taxon>
        <taxon>Bacillota</taxon>
        <taxon>Bacilli</taxon>
        <taxon>Bacillales</taxon>
        <taxon>Bacillaceae</taxon>
        <taxon>Evansella</taxon>
    </lineage>
</organism>